<accession>A0ABR8EVV9</accession>
<dbReference type="RefSeq" id="WP_190897071.1">
    <property type="nucleotide sequence ID" value="NZ_JACJTE010000015.1"/>
</dbReference>
<gene>
    <name evidence="1" type="ORF">H6G95_15935</name>
</gene>
<proteinExistence type="predicted"/>
<evidence type="ECO:0000313" key="1">
    <source>
        <dbReference type="EMBL" id="MBD2562083.1"/>
    </source>
</evidence>
<reference evidence="1 2" key="1">
    <citation type="journal article" date="2020" name="ISME J.">
        <title>Comparative genomics reveals insights into cyanobacterial evolution and habitat adaptation.</title>
        <authorList>
            <person name="Chen M.Y."/>
            <person name="Teng W.K."/>
            <person name="Zhao L."/>
            <person name="Hu C.X."/>
            <person name="Zhou Y.K."/>
            <person name="Han B.P."/>
            <person name="Song L.R."/>
            <person name="Shu W.S."/>
        </authorList>
    </citation>
    <scope>NUCLEOTIDE SEQUENCE [LARGE SCALE GENOMIC DNA]</scope>
    <source>
        <strain evidence="1 2">FACHB-391</strain>
    </source>
</reference>
<dbReference type="EMBL" id="JACJTE010000015">
    <property type="protein sequence ID" value="MBD2562083.1"/>
    <property type="molecule type" value="Genomic_DNA"/>
</dbReference>
<keyword evidence="2" id="KW-1185">Reference proteome</keyword>
<dbReference type="Proteomes" id="UP000604661">
    <property type="component" value="Unassembled WGS sequence"/>
</dbReference>
<protein>
    <submittedName>
        <fullName evidence="1">Uncharacterized protein</fullName>
    </submittedName>
</protein>
<sequence length="47" mass="5433">MFVKAAHIWFMGINTNAVGDVLPYGWFTDEWLDERLVMLRSLDESAS</sequence>
<name>A0ABR8EVV9_NOSLI</name>
<organism evidence="1 2">
    <name type="scientific">Nostoc linckia FACHB-391</name>
    <dbReference type="NCBI Taxonomy" id="2692906"/>
    <lineage>
        <taxon>Bacteria</taxon>
        <taxon>Bacillati</taxon>
        <taxon>Cyanobacteriota</taxon>
        <taxon>Cyanophyceae</taxon>
        <taxon>Nostocales</taxon>
        <taxon>Nostocaceae</taxon>
        <taxon>Nostoc</taxon>
    </lineage>
</organism>
<comment type="caution">
    <text evidence="1">The sequence shown here is derived from an EMBL/GenBank/DDBJ whole genome shotgun (WGS) entry which is preliminary data.</text>
</comment>
<evidence type="ECO:0000313" key="2">
    <source>
        <dbReference type="Proteomes" id="UP000604661"/>
    </source>
</evidence>